<evidence type="ECO:0000256" key="1">
    <source>
        <dbReference type="ARBA" id="ARBA00004141"/>
    </source>
</evidence>
<keyword evidence="3 5" id="KW-1133">Transmembrane helix</keyword>
<protein>
    <submittedName>
        <fullName evidence="6">Protein CBR-SRA-14</fullName>
    </submittedName>
</protein>
<evidence type="ECO:0000313" key="7">
    <source>
        <dbReference type="Proteomes" id="UP000008549"/>
    </source>
</evidence>
<dbReference type="GO" id="GO:0050907">
    <property type="term" value="P:detection of chemical stimulus involved in sensory perception"/>
    <property type="evidence" value="ECO:0000318"/>
    <property type="project" value="GO_Central"/>
</dbReference>
<evidence type="ECO:0000256" key="5">
    <source>
        <dbReference type="SAM" id="Phobius"/>
    </source>
</evidence>
<dbReference type="EMBL" id="HE601503">
    <property type="protein sequence ID" value="CAP35868.2"/>
    <property type="molecule type" value="Genomic_DNA"/>
</dbReference>
<evidence type="ECO:0000313" key="8">
    <source>
        <dbReference type="WormBase" id="CBG18403"/>
    </source>
</evidence>
<dbReference type="GO" id="GO:0004930">
    <property type="term" value="F:G protein-coupled receptor activity"/>
    <property type="evidence" value="ECO:0007669"/>
    <property type="project" value="InterPro"/>
</dbReference>
<feature type="transmembrane region" description="Helical" evidence="5">
    <location>
        <begin position="120"/>
        <end position="144"/>
    </location>
</feature>
<dbReference type="InParanoid" id="A8XT91"/>
<proteinExistence type="predicted"/>
<dbReference type="AlphaFoldDB" id="A8XT91"/>
<dbReference type="GO" id="GO:0016020">
    <property type="term" value="C:membrane"/>
    <property type="evidence" value="ECO:0007669"/>
    <property type="project" value="UniProtKB-SubCell"/>
</dbReference>
<keyword evidence="7" id="KW-1185">Reference proteome</keyword>
<name>A8XT91_CAEBR</name>
<dbReference type="FunCoup" id="A8XT91">
    <property type="interactions" value="5"/>
</dbReference>
<evidence type="ECO:0000256" key="4">
    <source>
        <dbReference type="ARBA" id="ARBA00023136"/>
    </source>
</evidence>
<feature type="transmembrane region" description="Helical" evidence="5">
    <location>
        <begin position="288"/>
        <end position="309"/>
    </location>
</feature>
<dbReference type="InterPro" id="IPR000344">
    <property type="entry name" value="7TM_GPCR_serpentine_rcpt_Sra"/>
</dbReference>
<dbReference type="PANTHER" id="PTHR31357:SF8">
    <property type="entry name" value="G PROTEIN-COUPLED RECEPTOR"/>
    <property type="match status" value="1"/>
</dbReference>
<dbReference type="PANTHER" id="PTHR31357">
    <property type="entry name" value="SERPENTINE RECEPTOR CLASS ALPHA-10"/>
    <property type="match status" value="1"/>
</dbReference>
<dbReference type="HOGENOM" id="CLU_048025_0_1_1"/>
<reference evidence="6 7" key="2">
    <citation type="journal article" date="2011" name="PLoS Genet.">
        <title>Caenorhabditis briggsae recombinant inbred line genotypes reveal inter-strain incompatibility and the evolution of recombination.</title>
        <authorList>
            <person name="Ross J.A."/>
            <person name="Koboldt D.C."/>
            <person name="Staisch J.E."/>
            <person name="Chamberlin H.M."/>
            <person name="Gupta B.P."/>
            <person name="Miller R.D."/>
            <person name="Baird S.E."/>
            <person name="Haag E.S."/>
        </authorList>
    </citation>
    <scope>NUCLEOTIDE SEQUENCE [LARGE SCALE GENOMIC DNA]</scope>
    <source>
        <strain evidence="6 7">AF16</strain>
    </source>
</reference>
<feature type="transmembrane region" description="Helical" evidence="5">
    <location>
        <begin position="201"/>
        <end position="223"/>
    </location>
</feature>
<dbReference type="WormBase" id="CBG18403">
    <property type="protein sequence ID" value="CBP39541"/>
    <property type="gene ID" value="WBGene00037838"/>
    <property type="gene designation" value="Cbr-sra-14"/>
</dbReference>
<feature type="transmembrane region" description="Helical" evidence="5">
    <location>
        <begin position="156"/>
        <end position="175"/>
    </location>
</feature>
<dbReference type="Proteomes" id="UP000008549">
    <property type="component" value="Unassembled WGS sequence"/>
</dbReference>
<dbReference type="Pfam" id="PF02117">
    <property type="entry name" value="7TM_GPCR_Sra"/>
    <property type="match status" value="2"/>
</dbReference>
<dbReference type="InterPro" id="IPR051080">
    <property type="entry name" value="Nematode_rcpt-like_serp_alpha"/>
</dbReference>
<feature type="transmembrane region" description="Helical" evidence="5">
    <location>
        <begin position="69"/>
        <end position="88"/>
    </location>
</feature>
<keyword evidence="4 5" id="KW-0472">Membrane</keyword>
<comment type="subcellular location">
    <subcellularLocation>
        <location evidence="1">Membrane</location>
        <topology evidence="1">Multi-pass membrane protein</topology>
    </subcellularLocation>
</comment>
<reference evidence="6 7" key="1">
    <citation type="journal article" date="2003" name="PLoS Biol.">
        <title>The genome sequence of Caenorhabditis briggsae: a platform for comparative genomics.</title>
        <authorList>
            <person name="Stein L.D."/>
            <person name="Bao Z."/>
            <person name="Blasiar D."/>
            <person name="Blumenthal T."/>
            <person name="Brent M.R."/>
            <person name="Chen N."/>
            <person name="Chinwalla A."/>
            <person name="Clarke L."/>
            <person name="Clee C."/>
            <person name="Coghlan A."/>
            <person name="Coulson A."/>
            <person name="D'Eustachio P."/>
            <person name="Fitch D.H."/>
            <person name="Fulton L.A."/>
            <person name="Fulton R.E."/>
            <person name="Griffiths-Jones S."/>
            <person name="Harris T.W."/>
            <person name="Hillier L.W."/>
            <person name="Kamath R."/>
            <person name="Kuwabara P.E."/>
            <person name="Mardis E.R."/>
            <person name="Marra M.A."/>
            <person name="Miner T.L."/>
            <person name="Minx P."/>
            <person name="Mullikin J.C."/>
            <person name="Plumb R.W."/>
            <person name="Rogers J."/>
            <person name="Schein J.E."/>
            <person name="Sohrmann M."/>
            <person name="Spieth J."/>
            <person name="Stajich J.E."/>
            <person name="Wei C."/>
            <person name="Willey D."/>
            <person name="Wilson R.K."/>
            <person name="Durbin R."/>
            <person name="Waterston R.H."/>
        </authorList>
    </citation>
    <scope>NUCLEOTIDE SEQUENCE [LARGE SCALE GENOMIC DNA]</scope>
    <source>
        <strain evidence="6 7">AF16</strain>
    </source>
</reference>
<organism evidence="6 7">
    <name type="scientific">Caenorhabditis briggsae</name>
    <dbReference type="NCBI Taxonomy" id="6238"/>
    <lineage>
        <taxon>Eukaryota</taxon>
        <taxon>Metazoa</taxon>
        <taxon>Ecdysozoa</taxon>
        <taxon>Nematoda</taxon>
        <taxon>Chromadorea</taxon>
        <taxon>Rhabditida</taxon>
        <taxon>Rhabditina</taxon>
        <taxon>Rhabditomorpha</taxon>
        <taxon>Rhabditoidea</taxon>
        <taxon>Rhabditidae</taxon>
        <taxon>Peloderinae</taxon>
        <taxon>Caenorhabditis</taxon>
    </lineage>
</organism>
<dbReference type="OMA" id="TIHHITS"/>
<dbReference type="GO" id="GO:0004984">
    <property type="term" value="F:olfactory receptor activity"/>
    <property type="evidence" value="ECO:0000318"/>
    <property type="project" value="GO_Central"/>
</dbReference>
<evidence type="ECO:0000256" key="2">
    <source>
        <dbReference type="ARBA" id="ARBA00022692"/>
    </source>
</evidence>
<accession>A8XT91</accession>
<feature type="transmembrane region" description="Helical" evidence="5">
    <location>
        <begin position="324"/>
        <end position="346"/>
    </location>
</feature>
<dbReference type="PRINTS" id="PR00697">
    <property type="entry name" value="TMPROTEINSRA"/>
</dbReference>
<gene>
    <name evidence="8" type="primary">sra-14</name>
    <name evidence="6" type="synonym">Cbr-sra-14</name>
    <name evidence="8" type="ORF">CBG18403</name>
    <name evidence="6" type="ORF">CBG_18403</name>
</gene>
<evidence type="ECO:0000256" key="3">
    <source>
        <dbReference type="ARBA" id="ARBA00022989"/>
    </source>
</evidence>
<evidence type="ECO:0000313" key="6">
    <source>
        <dbReference type="EMBL" id="CAP35868.2"/>
    </source>
</evidence>
<feature type="transmembrane region" description="Helical" evidence="5">
    <location>
        <begin position="35"/>
        <end position="57"/>
    </location>
</feature>
<sequence>MDVPVIYGLTNDTSCPFRASPDQMILQTSWILRMNIIYCTFLSIGCVVGVGYCTRFMRKHPIFNESTTLLLYLALLFALIHDTAHVGLQWSLMYRSFVYADDPCHIFFSSDDCVNSGRTLFFGISGLIYIHSALTLDGLIATFLPSIYYKYHSWPGRVLAVLTILVNIFVQFLVLSGKETGDDYLPSCQFFKKQDAEKANLWLMSSIILTISNFLINLGLLYVNKMHSKSFMFLAYLGAEIQTDYLADDETAVLGHYLTEYNEKLYRTRYDVQFQYQRSEAIMTSKSISVLVIAQISALGIYAGGSYLFRLVRESIPVSLYNNVVIWVYATSYATVTLPLLIIFCIKYVRRHRQRTIHHITNQVESQEKRMNELKMLWE</sequence>
<keyword evidence="2 5" id="KW-0812">Transmembrane</keyword>
<dbReference type="eggNOG" id="ENOG502TFZW">
    <property type="taxonomic scope" value="Eukaryota"/>
</dbReference>